<evidence type="ECO:0000256" key="5">
    <source>
        <dbReference type="ARBA" id="ARBA00023159"/>
    </source>
</evidence>
<keyword evidence="4 9" id="KW-0805">Transcription regulation</keyword>
<name>A0ABR4CX43_9HELO</name>
<dbReference type="Pfam" id="PF09748">
    <property type="entry name" value="Med10"/>
    <property type="match status" value="1"/>
</dbReference>
<proteinExistence type="inferred from homology"/>
<dbReference type="Proteomes" id="UP001595075">
    <property type="component" value="Unassembled WGS sequence"/>
</dbReference>
<evidence type="ECO:0000256" key="7">
    <source>
        <dbReference type="ARBA" id="ARBA00023242"/>
    </source>
</evidence>
<evidence type="ECO:0000256" key="2">
    <source>
        <dbReference type="ARBA" id="ARBA00005389"/>
    </source>
</evidence>
<accession>A0ABR4CX43</accession>
<dbReference type="EMBL" id="JAZHXI010000002">
    <property type="protein sequence ID" value="KAL2074412.1"/>
    <property type="molecule type" value="Genomic_DNA"/>
</dbReference>
<comment type="caution">
    <text evidence="11">The sequence shown here is derived from an EMBL/GenBank/DDBJ whole genome shotgun (WGS) entry which is preliminary data.</text>
</comment>
<evidence type="ECO:0000256" key="8">
    <source>
        <dbReference type="ARBA" id="ARBA00032004"/>
    </source>
</evidence>
<evidence type="ECO:0000256" key="10">
    <source>
        <dbReference type="SAM" id="MobiDB-lite"/>
    </source>
</evidence>
<evidence type="ECO:0000256" key="3">
    <source>
        <dbReference type="ARBA" id="ARBA00019617"/>
    </source>
</evidence>
<comment type="subunit">
    <text evidence="9">Component of the Mediator complex.</text>
</comment>
<comment type="similarity">
    <text evidence="2 9">Belongs to the Mediator complex subunit 10 family.</text>
</comment>
<feature type="compositionally biased region" description="Low complexity" evidence="10">
    <location>
        <begin position="34"/>
        <end position="53"/>
    </location>
</feature>
<feature type="region of interest" description="Disordered" evidence="10">
    <location>
        <begin position="28"/>
        <end position="63"/>
    </location>
</feature>
<keyword evidence="6 9" id="KW-0804">Transcription</keyword>
<evidence type="ECO:0000256" key="9">
    <source>
        <dbReference type="RuleBase" id="RU364146"/>
    </source>
</evidence>
<protein>
    <recommendedName>
        <fullName evidence="3 9">Mediator of RNA polymerase II transcription subunit 10</fullName>
    </recommendedName>
    <alternativeName>
        <fullName evidence="8 9">Mediator complex subunit 10</fullName>
    </alternativeName>
</protein>
<dbReference type="InterPro" id="IPR019145">
    <property type="entry name" value="Mediator_Med10"/>
</dbReference>
<evidence type="ECO:0000313" key="12">
    <source>
        <dbReference type="Proteomes" id="UP001595075"/>
    </source>
</evidence>
<comment type="function">
    <text evidence="9">Component of the Mediator complex, a coactivator involved in the regulated transcription of nearly all RNA polymerase II-dependent genes. Mediator functions as a bridge to convey information from gene-specific regulatory proteins to the basal RNA polymerase II transcription machinery. Mediator is recruited to promoters by direct interactions with regulatory proteins and serves as a scaffold for the assembly of a functional preinitiation complex with RNA polymerase II and the general transcription factors.</text>
</comment>
<organism evidence="11 12">
    <name type="scientific">Oculimacula yallundae</name>
    <dbReference type="NCBI Taxonomy" id="86028"/>
    <lineage>
        <taxon>Eukaryota</taxon>
        <taxon>Fungi</taxon>
        <taxon>Dikarya</taxon>
        <taxon>Ascomycota</taxon>
        <taxon>Pezizomycotina</taxon>
        <taxon>Leotiomycetes</taxon>
        <taxon>Helotiales</taxon>
        <taxon>Ploettnerulaceae</taxon>
        <taxon>Oculimacula</taxon>
    </lineage>
</organism>
<comment type="subcellular location">
    <subcellularLocation>
        <location evidence="1 9">Nucleus</location>
    </subcellularLocation>
</comment>
<evidence type="ECO:0000256" key="1">
    <source>
        <dbReference type="ARBA" id="ARBA00004123"/>
    </source>
</evidence>
<gene>
    <name evidence="9" type="primary">MED10</name>
    <name evidence="11" type="ORF">VTL71DRAFT_8190</name>
</gene>
<evidence type="ECO:0000256" key="4">
    <source>
        <dbReference type="ARBA" id="ARBA00023015"/>
    </source>
</evidence>
<reference evidence="11 12" key="1">
    <citation type="journal article" date="2024" name="Commun. Biol.">
        <title>Comparative genomic analysis of thermophilic fungi reveals convergent evolutionary adaptations and gene losses.</title>
        <authorList>
            <person name="Steindorff A.S."/>
            <person name="Aguilar-Pontes M.V."/>
            <person name="Robinson A.J."/>
            <person name="Andreopoulos B."/>
            <person name="LaButti K."/>
            <person name="Kuo A."/>
            <person name="Mondo S."/>
            <person name="Riley R."/>
            <person name="Otillar R."/>
            <person name="Haridas S."/>
            <person name="Lipzen A."/>
            <person name="Grimwood J."/>
            <person name="Schmutz J."/>
            <person name="Clum A."/>
            <person name="Reid I.D."/>
            <person name="Moisan M.C."/>
            <person name="Butler G."/>
            <person name="Nguyen T.T.M."/>
            <person name="Dewar K."/>
            <person name="Conant G."/>
            <person name="Drula E."/>
            <person name="Henrissat B."/>
            <person name="Hansel C."/>
            <person name="Singer S."/>
            <person name="Hutchinson M.I."/>
            <person name="de Vries R.P."/>
            <person name="Natvig D.O."/>
            <person name="Powell A.J."/>
            <person name="Tsang A."/>
            <person name="Grigoriev I.V."/>
        </authorList>
    </citation>
    <scope>NUCLEOTIDE SEQUENCE [LARGE SCALE GENOMIC DNA]</scope>
    <source>
        <strain evidence="11 12">CBS 494.80</strain>
    </source>
</reference>
<evidence type="ECO:0000256" key="6">
    <source>
        <dbReference type="ARBA" id="ARBA00023163"/>
    </source>
</evidence>
<dbReference type="PANTHER" id="PTHR13345:SF13">
    <property type="entry name" value="MEDIATOR OF RNA POLYMERASE II TRANSCRIPTION SUBUNIT 10"/>
    <property type="match status" value="1"/>
</dbReference>
<keyword evidence="12" id="KW-1185">Reference proteome</keyword>
<dbReference type="PANTHER" id="PTHR13345">
    <property type="entry name" value="MEDIATOR OF RNA POLYMERASE II TRANSCRIPTION SUBUNIT 10"/>
    <property type="match status" value="1"/>
</dbReference>
<keyword evidence="7 9" id="KW-0539">Nucleus</keyword>
<keyword evidence="5 9" id="KW-0010">Activator</keyword>
<sequence length="220" mass="23789">MSTPTTPPKRPVRLRLVYTEKAGPAVDLDVEAGSSHNSLASKSSTSTSTSSTTQQPTVNMAPVGQTDHDVLEKQVKEAIQDLYQIMVQTNAYDLTSRPSSAVLEATIKQFDAQLLKIHQTSTTSQNLPLIPPELIQYVDNGRNPDIYTREFVELARKGNQLMKGKMDAFASFRDVLAGEMGRALPEVRDDVVRVVKATGGDESVVGREGDEEGGGRTGGA</sequence>
<evidence type="ECO:0000313" key="11">
    <source>
        <dbReference type="EMBL" id="KAL2074412.1"/>
    </source>
</evidence>